<name>A0A7S4PEW4_GUITH</name>
<sequence length="357" mass="40721">MEELELSLADEDEKELATREVHPAELAMFEGTQTGERLKHLRQRTNATVANQTTGKIFFMEDFGPQMAQRMYEAWVRETAQTIREKLYQGRPMSRKEWEDRVEEQKKSLVYHKFKPNSQTVRENFWSYSVSEEAKIYHDLDLQVEQALLENGTVPEHLKPYLYSESDEDSNATITPAYMKEDIIDHLGIQPPEQVKKSVVEALKPLTEEEQKIKLRSINGSVVYYNPDDDDGSYRLRPTVEGKLRQKFSHSEDENDPLFVPKVGKHKAAEMPAVADYVQDLIGVPDRLKTTDEVIMEEDDEEHQKIFSFKKGKKRRLQTPAQPAPETAPADGAAGKGAGGDEGDRGGDPNKKDPEVN</sequence>
<evidence type="ECO:0000313" key="2">
    <source>
        <dbReference type="EMBL" id="CAE2332942.1"/>
    </source>
</evidence>
<feature type="region of interest" description="Disordered" evidence="1">
    <location>
        <begin position="295"/>
        <end position="357"/>
    </location>
</feature>
<organism evidence="2">
    <name type="scientific">Guillardia theta</name>
    <name type="common">Cryptophyte</name>
    <name type="synonym">Cryptomonas phi</name>
    <dbReference type="NCBI Taxonomy" id="55529"/>
    <lineage>
        <taxon>Eukaryota</taxon>
        <taxon>Cryptophyceae</taxon>
        <taxon>Pyrenomonadales</taxon>
        <taxon>Geminigeraceae</taxon>
        <taxon>Guillardia</taxon>
    </lineage>
</organism>
<reference evidence="2" key="1">
    <citation type="submission" date="2021-01" db="EMBL/GenBank/DDBJ databases">
        <authorList>
            <person name="Corre E."/>
            <person name="Pelletier E."/>
            <person name="Niang G."/>
            <person name="Scheremetjew M."/>
            <person name="Finn R."/>
            <person name="Kale V."/>
            <person name="Holt S."/>
            <person name="Cochrane G."/>
            <person name="Meng A."/>
            <person name="Brown T."/>
            <person name="Cohen L."/>
        </authorList>
    </citation>
    <scope>NUCLEOTIDE SEQUENCE</scope>
    <source>
        <strain evidence="2">CCMP 2712</strain>
    </source>
</reference>
<accession>A0A7S4PEW4</accession>
<feature type="compositionally biased region" description="Basic residues" evidence="1">
    <location>
        <begin position="308"/>
        <end position="317"/>
    </location>
</feature>
<dbReference type="AlphaFoldDB" id="A0A7S4PEW4"/>
<feature type="compositionally biased region" description="Basic and acidic residues" evidence="1">
    <location>
        <begin position="342"/>
        <end position="357"/>
    </location>
</feature>
<protein>
    <submittedName>
        <fullName evidence="2">Uncharacterized protein</fullName>
    </submittedName>
</protein>
<gene>
    <name evidence="2" type="ORF">GTHE00462_LOCUS34362</name>
</gene>
<evidence type="ECO:0000256" key="1">
    <source>
        <dbReference type="SAM" id="MobiDB-lite"/>
    </source>
</evidence>
<proteinExistence type="predicted"/>
<feature type="compositionally biased region" description="Low complexity" evidence="1">
    <location>
        <begin position="318"/>
        <end position="333"/>
    </location>
</feature>
<dbReference type="EMBL" id="HBKN01043870">
    <property type="protein sequence ID" value="CAE2332942.1"/>
    <property type="molecule type" value="Transcribed_RNA"/>
</dbReference>